<organism evidence="3 4">
    <name type="scientific">Polyodon spathula</name>
    <name type="common">North American paddlefish</name>
    <name type="synonym">Squalus spathula</name>
    <dbReference type="NCBI Taxonomy" id="7913"/>
    <lineage>
        <taxon>Eukaryota</taxon>
        <taxon>Metazoa</taxon>
        <taxon>Chordata</taxon>
        <taxon>Craniata</taxon>
        <taxon>Vertebrata</taxon>
        <taxon>Euteleostomi</taxon>
        <taxon>Actinopterygii</taxon>
        <taxon>Chondrostei</taxon>
        <taxon>Acipenseriformes</taxon>
        <taxon>Polyodontidae</taxon>
        <taxon>Polyodon</taxon>
    </lineage>
</organism>
<dbReference type="PANTHER" id="PTHR28682:SF6">
    <property type="entry name" value="MUCIN-5AC"/>
    <property type="match status" value="1"/>
</dbReference>
<proteinExistence type="predicted"/>
<dbReference type="Pfam" id="PF15265">
    <property type="entry name" value="FAM196"/>
    <property type="match status" value="1"/>
</dbReference>
<feature type="compositionally biased region" description="Basic and acidic residues" evidence="2">
    <location>
        <begin position="333"/>
        <end position="343"/>
    </location>
</feature>
<feature type="region of interest" description="Disordered" evidence="2">
    <location>
        <begin position="375"/>
        <end position="408"/>
    </location>
</feature>
<reference evidence="3" key="1">
    <citation type="journal article" date="2021" name="Cell">
        <title>Tracing the genetic footprints of vertebrate landing in non-teleost ray-finned fishes.</title>
        <authorList>
            <person name="Bi X."/>
            <person name="Wang K."/>
            <person name="Yang L."/>
            <person name="Pan H."/>
            <person name="Jiang H."/>
            <person name="Wei Q."/>
            <person name="Fang M."/>
            <person name="Yu H."/>
            <person name="Zhu C."/>
            <person name="Cai Y."/>
            <person name="He Y."/>
            <person name="Gan X."/>
            <person name="Zeng H."/>
            <person name="Yu D."/>
            <person name="Zhu Y."/>
            <person name="Jiang H."/>
            <person name="Qiu Q."/>
            <person name="Yang H."/>
            <person name="Zhang Y.E."/>
            <person name="Wang W."/>
            <person name="Zhu M."/>
            <person name="He S."/>
            <person name="Zhang G."/>
        </authorList>
    </citation>
    <scope>NUCLEOTIDE SEQUENCE</scope>
    <source>
        <strain evidence="3">Pddl_001</strain>
    </source>
</reference>
<feature type="region of interest" description="Disordered" evidence="2">
    <location>
        <begin position="211"/>
        <end position="245"/>
    </location>
</feature>
<sequence length="614" mass="68139">MVSKEPNHILAPSISLNQEKNMTVRSVLLNRDSPDIETRLKRRRNRTQQVRFKDQVDGAEESPRPEPSKNIGFNNTGPAVTVEPDQGPSSKPEPGPKRGPRKPWSQPRPSSLTLPNPRKCCMSTAIQTSPSLQKQFPMFRFRSKSVGDFGETENPKAEPEEGTLFANNEVQHMPGKQCCQGEGAMSAAVNKTQIPTQQYQRYLVDKEGQRDLGQSLPCNSAPPPKASQDQRCKEQRNSCTPVPTLPVSKPSMQTWGCSGGQSKGSKCDLNCRNCHLTNKVLIHHTLPRSQVSEPQNVVRHSGEGLADLPKVVEHRSVKAEQLNPTSESMKAPDANRSESEQCRERVYKTSLLNSDEGPSPGQNQHSEATDRTVFYTEPPANSHGKPKPPEPASEESQPQTLQGKAELSDRTIQTVDRAGGIPLPASQSETLKQVHELLELVAEAKGQIDLAKMRGGLLSQGGQKEGRPLTGNMEPGSIQPTQYEISNLQSRLQSMEDVLETSQQTIKVLLDVIQDLEKKEAIRDGRHSYRTGQDIENCGTCRDCACIIYSVEHDFRLQEGQFQRTWRVVDPESSQSSPLTGSTVSHQEDSPVPKHTPTTKTESKKSKRKCFWFL</sequence>
<protein>
    <submittedName>
        <fullName evidence="3">F196B protein</fullName>
    </submittedName>
</protein>
<feature type="non-terminal residue" evidence="3">
    <location>
        <position position="614"/>
    </location>
</feature>
<dbReference type="PANTHER" id="PTHR28682">
    <property type="entry name" value="INHIBITORY SYNAPTIC FACTOR 2A-RELATED"/>
    <property type="match status" value="1"/>
</dbReference>
<feature type="non-terminal residue" evidence="3">
    <location>
        <position position="1"/>
    </location>
</feature>
<evidence type="ECO:0000313" key="4">
    <source>
        <dbReference type="Proteomes" id="UP001166093"/>
    </source>
</evidence>
<feature type="region of interest" description="Disordered" evidence="2">
    <location>
        <begin position="25"/>
        <end position="118"/>
    </location>
</feature>
<comment type="caution">
    <text evidence="3">The sequence shown here is derived from an EMBL/GenBank/DDBJ whole genome shotgun (WGS) entry which is preliminary data.</text>
</comment>
<dbReference type="InterPro" id="IPR029337">
    <property type="entry name" value="INSYN2"/>
</dbReference>
<evidence type="ECO:0000256" key="2">
    <source>
        <dbReference type="SAM" id="MobiDB-lite"/>
    </source>
</evidence>
<feature type="region of interest" description="Disordered" evidence="2">
    <location>
        <begin position="459"/>
        <end position="478"/>
    </location>
</feature>
<evidence type="ECO:0000256" key="1">
    <source>
        <dbReference type="SAM" id="Coils"/>
    </source>
</evidence>
<keyword evidence="1" id="KW-0175">Coiled coil</keyword>
<feature type="region of interest" description="Disordered" evidence="2">
    <location>
        <begin position="569"/>
        <end position="608"/>
    </location>
</feature>
<dbReference type="EMBL" id="JAAWVQ010064890">
    <property type="protein sequence ID" value="MBN3276994.1"/>
    <property type="molecule type" value="Genomic_DNA"/>
</dbReference>
<feature type="region of interest" description="Disordered" evidence="2">
    <location>
        <begin position="290"/>
        <end position="343"/>
    </location>
</feature>
<feature type="compositionally biased region" description="Polar residues" evidence="2">
    <location>
        <begin position="572"/>
        <end position="585"/>
    </location>
</feature>
<evidence type="ECO:0000313" key="3">
    <source>
        <dbReference type="EMBL" id="MBN3276994.1"/>
    </source>
</evidence>
<gene>
    <name evidence="3" type="primary">Fam196b</name>
    <name evidence="3" type="ORF">GTO93_0000620</name>
</gene>
<feature type="compositionally biased region" description="Basic and acidic residues" evidence="2">
    <location>
        <begin position="51"/>
        <end position="67"/>
    </location>
</feature>
<feature type="coiled-coil region" evidence="1">
    <location>
        <begin position="485"/>
        <end position="519"/>
    </location>
</feature>
<accession>A0ABS2XSW3</accession>
<name>A0ABS2XSW3_POLSP</name>
<keyword evidence="4" id="KW-1185">Reference proteome</keyword>
<dbReference type="Proteomes" id="UP001166093">
    <property type="component" value="Unassembled WGS sequence"/>
</dbReference>